<proteinExistence type="predicted"/>
<dbReference type="EnsemblPlants" id="AES69545">
    <property type="protein sequence ID" value="AES69545"/>
    <property type="gene ID" value="MTR_3g031300"/>
</dbReference>
<organism evidence="1 3">
    <name type="scientific">Medicago truncatula</name>
    <name type="common">Barrel medic</name>
    <name type="synonym">Medicago tribuloides</name>
    <dbReference type="NCBI Taxonomy" id="3880"/>
    <lineage>
        <taxon>Eukaryota</taxon>
        <taxon>Viridiplantae</taxon>
        <taxon>Streptophyta</taxon>
        <taxon>Embryophyta</taxon>
        <taxon>Tracheophyta</taxon>
        <taxon>Spermatophyta</taxon>
        <taxon>Magnoliopsida</taxon>
        <taxon>eudicotyledons</taxon>
        <taxon>Gunneridae</taxon>
        <taxon>Pentapetalae</taxon>
        <taxon>rosids</taxon>
        <taxon>fabids</taxon>
        <taxon>Fabales</taxon>
        <taxon>Fabaceae</taxon>
        <taxon>Papilionoideae</taxon>
        <taxon>50 kb inversion clade</taxon>
        <taxon>NPAAA clade</taxon>
        <taxon>Hologalegina</taxon>
        <taxon>IRL clade</taxon>
        <taxon>Trifolieae</taxon>
        <taxon>Medicago</taxon>
    </lineage>
</organism>
<reference evidence="1 3" key="2">
    <citation type="journal article" date="2014" name="BMC Genomics">
        <title>An improved genome release (version Mt4.0) for the model legume Medicago truncatula.</title>
        <authorList>
            <person name="Tang H."/>
            <person name="Krishnakumar V."/>
            <person name="Bidwell S."/>
            <person name="Rosen B."/>
            <person name="Chan A."/>
            <person name="Zhou S."/>
            <person name="Gentzbittel L."/>
            <person name="Childs K.L."/>
            <person name="Yandell M."/>
            <person name="Gundlach H."/>
            <person name="Mayer K.F."/>
            <person name="Schwartz D.C."/>
            <person name="Town C.D."/>
        </authorList>
    </citation>
    <scope>GENOME REANNOTATION</scope>
    <source>
        <strain evidence="2 3">cv. Jemalong A17</strain>
    </source>
</reference>
<sequence>MEKSIGGSVKLRRDSAIDKCVYVVFGAIHPEFHRFFLLATSIVQVVVATKLSFFSQFLLSSPPRKNTTNFLDENYT</sequence>
<evidence type="ECO:0000313" key="3">
    <source>
        <dbReference type="Proteomes" id="UP000002051"/>
    </source>
</evidence>
<accession>A0A0C3VDV1</accession>
<keyword evidence="3" id="KW-1185">Reference proteome</keyword>
<dbReference type="AlphaFoldDB" id="G7J0M7"/>
<evidence type="ECO:0000313" key="2">
    <source>
        <dbReference type="EnsemblPlants" id="AES69545"/>
    </source>
</evidence>
<accession>G7J0M7</accession>
<dbReference type="EMBL" id="CM001219">
    <property type="protein sequence ID" value="AES69545.2"/>
    <property type="molecule type" value="Genomic_DNA"/>
</dbReference>
<evidence type="ECO:0000313" key="1">
    <source>
        <dbReference type="EMBL" id="AES69545.2"/>
    </source>
</evidence>
<dbReference type="Proteomes" id="UP000002051">
    <property type="component" value="Chromosome 3"/>
</dbReference>
<protein>
    <submittedName>
        <fullName evidence="1 2">Uncharacterized protein</fullName>
    </submittedName>
</protein>
<reference evidence="2" key="3">
    <citation type="submission" date="2015-04" db="UniProtKB">
        <authorList>
            <consortium name="EnsemblPlants"/>
        </authorList>
    </citation>
    <scope>IDENTIFICATION</scope>
    <source>
        <strain evidence="2">cv. Jemalong A17</strain>
    </source>
</reference>
<reference evidence="1 3" key="1">
    <citation type="journal article" date="2011" name="Nature">
        <title>The Medicago genome provides insight into the evolution of rhizobial symbioses.</title>
        <authorList>
            <person name="Young N.D."/>
            <person name="Debelle F."/>
            <person name="Oldroyd G.E."/>
            <person name="Geurts R."/>
            <person name="Cannon S.B."/>
            <person name="Udvardi M.K."/>
            <person name="Benedito V.A."/>
            <person name="Mayer K.F."/>
            <person name="Gouzy J."/>
            <person name="Schoof H."/>
            <person name="Van de Peer Y."/>
            <person name="Proost S."/>
            <person name="Cook D.R."/>
            <person name="Meyers B.C."/>
            <person name="Spannagl M."/>
            <person name="Cheung F."/>
            <person name="De Mita S."/>
            <person name="Krishnakumar V."/>
            <person name="Gundlach H."/>
            <person name="Zhou S."/>
            <person name="Mudge J."/>
            <person name="Bharti A.K."/>
            <person name="Murray J.D."/>
            <person name="Naoumkina M.A."/>
            <person name="Rosen B."/>
            <person name="Silverstein K.A."/>
            <person name="Tang H."/>
            <person name="Rombauts S."/>
            <person name="Zhao P.X."/>
            <person name="Zhou P."/>
            <person name="Barbe V."/>
            <person name="Bardou P."/>
            <person name="Bechner M."/>
            <person name="Bellec A."/>
            <person name="Berger A."/>
            <person name="Berges H."/>
            <person name="Bidwell S."/>
            <person name="Bisseling T."/>
            <person name="Choisne N."/>
            <person name="Couloux A."/>
            <person name="Denny R."/>
            <person name="Deshpande S."/>
            <person name="Dai X."/>
            <person name="Doyle J.J."/>
            <person name="Dudez A.M."/>
            <person name="Farmer A.D."/>
            <person name="Fouteau S."/>
            <person name="Franken C."/>
            <person name="Gibelin C."/>
            <person name="Gish J."/>
            <person name="Goldstein S."/>
            <person name="Gonzalez A.J."/>
            <person name="Green P.J."/>
            <person name="Hallab A."/>
            <person name="Hartog M."/>
            <person name="Hua A."/>
            <person name="Humphray S.J."/>
            <person name="Jeong D.H."/>
            <person name="Jing Y."/>
            <person name="Jocker A."/>
            <person name="Kenton S.M."/>
            <person name="Kim D.J."/>
            <person name="Klee K."/>
            <person name="Lai H."/>
            <person name="Lang C."/>
            <person name="Lin S."/>
            <person name="Macmil S.L."/>
            <person name="Magdelenat G."/>
            <person name="Matthews L."/>
            <person name="McCorrison J."/>
            <person name="Monaghan E.L."/>
            <person name="Mun J.H."/>
            <person name="Najar F.Z."/>
            <person name="Nicholson C."/>
            <person name="Noirot C."/>
            <person name="O'Bleness M."/>
            <person name="Paule C.R."/>
            <person name="Poulain J."/>
            <person name="Prion F."/>
            <person name="Qin B."/>
            <person name="Qu C."/>
            <person name="Retzel E.F."/>
            <person name="Riddle C."/>
            <person name="Sallet E."/>
            <person name="Samain S."/>
            <person name="Samson N."/>
            <person name="Sanders I."/>
            <person name="Saurat O."/>
            <person name="Scarpelli C."/>
            <person name="Schiex T."/>
            <person name="Segurens B."/>
            <person name="Severin A.J."/>
            <person name="Sherrier D.J."/>
            <person name="Shi R."/>
            <person name="Sims S."/>
            <person name="Singer S.R."/>
            <person name="Sinharoy S."/>
            <person name="Sterck L."/>
            <person name="Viollet A."/>
            <person name="Wang B.B."/>
            <person name="Wang K."/>
            <person name="Wang M."/>
            <person name="Wang X."/>
            <person name="Warfsmann J."/>
            <person name="Weissenbach J."/>
            <person name="White D.D."/>
            <person name="White J.D."/>
            <person name="Wiley G.B."/>
            <person name="Wincker P."/>
            <person name="Xing Y."/>
            <person name="Yang L."/>
            <person name="Yao Z."/>
            <person name="Ying F."/>
            <person name="Zhai J."/>
            <person name="Zhou L."/>
            <person name="Zuber A."/>
            <person name="Denarie J."/>
            <person name="Dixon R.A."/>
            <person name="May G.D."/>
            <person name="Schwartz D.C."/>
            <person name="Rogers J."/>
            <person name="Quetier F."/>
            <person name="Town C.D."/>
            <person name="Roe B.A."/>
        </authorList>
    </citation>
    <scope>NUCLEOTIDE SEQUENCE [LARGE SCALE GENOMIC DNA]</scope>
    <source>
        <strain evidence="1">A17</strain>
        <strain evidence="2 3">cv. Jemalong A17</strain>
    </source>
</reference>
<dbReference type="HOGENOM" id="CLU_2658191_0_0_1"/>
<gene>
    <name evidence="1" type="ordered locus">MTR_3g031300</name>
</gene>
<name>G7J0M7_MEDTR</name>